<evidence type="ECO:0000256" key="1">
    <source>
        <dbReference type="SAM" id="MobiDB-lite"/>
    </source>
</evidence>
<dbReference type="GO" id="GO:0007166">
    <property type="term" value="P:cell surface receptor signaling pathway"/>
    <property type="evidence" value="ECO:0007669"/>
    <property type="project" value="InterPro"/>
</dbReference>
<feature type="compositionally biased region" description="Acidic residues" evidence="1">
    <location>
        <begin position="123"/>
        <end position="143"/>
    </location>
</feature>
<sequence>MSSPIDLSTIVKLIQYCMEKVETVISNKEVCANLADDLAIIHEILTSLDSTENSKAEQYKLHRVMIKLYRITSRTNVLFDRYAPLVFPLPVFQYIDTILFHIKQTSAYSRGGTAIPKVNDKIFDEEDEEDMEEAEEYYADDED</sequence>
<evidence type="ECO:0000313" key="4">
    <source>
        <dbReference type="Proteomes" id="UP000663829"/>
    </source>
</evidence>
<proteinExistence type="predicted"/>
<protein>
    <submittedName>
        <fullName evidence="2">Uncharacterized protein</fullName>
    </submittedName>
</protein>
<dbReference type="InterPro" id="IPR036537">
    <property type="entry name" value="Adaptor_Cbl_N_dom_sf"/>
</dbReference>
<evidence type="ECO:0000313" key="2">
    <source>
        <dbReference type="EMBL" id="CAF1335959.1"/>
    </source>
</evidence>
<reference evidence="2" key="1">
    <citation type="submission" date="2021-02" db="EMBL/GenBank/DDBJ databases">
        <authorList>
            <person name="Nowell W R."/>
        </authorList>
    </citation>
    <scope>NUCLEOTIDE SEQUENCE</scope>
</reference>
<dbReference type="EMBL" id="CAJOBC010055892">
    <property type="protein sequence ID" value="CAF4193091.1"/>
    <property type="molecule type" value="Genomic_DNA"/>
</dbReference>
<dbReference type="EMBL" id="CAJNOQ010014149">
    <property type="protein sequence ID" value="CAF1335959.1"/>
    <property type="molecule type" value="Genomic_DNA"/>
</dbReference>
<gene>
    <name evidence="2" type="ORF">GPM918_LOCUS30188</name>
    <name evidence="3" type="ORF">SRO942_LOCUS30792</name>
</gene>
<dbReference type="Proteomes" id="UP000681722">
    <property type="component" value="Unassembled WGS sequence"/>
</dbReference>
<dbReference type="Gene3D" id="1.20.930.20">
    <property type="entry name" value="Adaptor protein Cbl, N-terminal domain"/>
    <property type="match status" value="1"/>
</dbReference>
<comment type="caution">
    <text evidence="2">The sequence shown here is derived from an EMBL/GenBank/DDBJ whole genome shotgun (WGS) entry which is preliminary data.</text>
</comment>
<dbReference type="AlphaFoldDB" id="A0A815G9P1"/>
<evidence type="ECO:0000313" key="3">
    <source>
        <dbReference type="EMBL" id="CAF4193091.1"/>
    </source>
</evidence>
<accession>A0A815G9P1</accession>
<dbReference type="OrthoDB" id="9997318at2759"/>
<dbReference type="Proteomes" id="UP000663829">
    <property type="component" value="Unassembled WGS sequence"/>
</dbReference>
<organism evidence="2 4">
    <name type="scientific">Didymodactylos carnosus</name>
    <dbReference type="NCBI Taxonomy" id="1234261"/>
    <lineage>
        <taxon>Eukaryota</taxon>
        <taxon>Metazoa</taxon>
        <taxon>Spiralia</taxon>
        <taxon>Gnathifera</taxon>
        <taxon>Rotifera</taxon>
        <taxon>Eurotatoria</taxon>
        <taxon>Bdelloidea</taxon>
        <taxon>Philodinida</taxon>
        <taxon>Philodinidae</taxon>
        <taxon>Didymodactylos</taxon>
    </lineage>
</organism>
<name>A0A815G9P1_9BILA</name>
<feature type="region of interest" description="Disordered" evidence="1">
    <location>
        <begin position="122"/>
        <end position="143"/>
    </location>
</feature>
<keyword evidence="4" id="KW-1185">Reference proteome</keyword>